<evidence type="ECO:0000256" key="8">
    <source>
        <dbReference type="ARBA" id="ARBA00023136"/>
    </source>
</evidence>
<dbReference type="InterPro" id="IPR003439">
    <property type="entry name" value="ABC_transporter-like_ATP-bd"/>
</dbReference>
<keyword evidence="3" id="KW-0813">Transport</keyword>
<accession>A0AAV1J5X6</accession>
<evidence type="ECO:0000313" key="12">
    <source>
        <dbReference type="Proteomes" id="UP001497472"/>
    </source>
</evidence>
<evidence type="ECO:0000256" key="9">
    <source>
        <dbReference type="SAM" id="Phobius"/>
    </source>
</evidence>
<dbReference type="InterPro" id="IPR017871">
    <property type="entry name" value="ABC_transporter-like_CS"/>
</dbReference>
<feature type="transmembrane region" description="Helical" evidence="9">
    <location>
        <begin position="450"/>
        <end position="472"/>
    </location>
</feature>
<dbReference type="InterPro" id="IPR003593">
    <property type="entry name" value="AAA+_ATPase"/>
</dbReference>
<dbReference type="GO" id="GO:0005524">
    <property type="term" value="F:ATP binding"/>
    <property type="evidence" value="ECO:0007669"/>
    <property type="project" value="UniProtKB-KW"/>
</dbReference>
<proteinExistence type="inferred from homology"/>
<dbReference type="Proteomes" id="UP001497472">
    <property type="component" value="Unassembled WGS sequence"/>
</dbReference>
<feature type="transmembrane region" description="Helical" evidence="9">
    <location>
        <begin position="413"/>
        <end position="438"/>
    </location>
</feature>
<dbReference type="Pfam" id="PF00005">
    <property type="entry name" value="ABC_tran"/>
    <property type="match status" value="1"/>
</dbReference>
<gene>
    <name evidence="11" type="ORF">LNINA_LOCUS4201</name>
</gene>
<dbReference type="InterPro" id="IPR013525">
    <property type="entry name" value="ABC2_TM"/>
</dbReference>
<keyword evidence="6" id="KW-0067">ATP-binding</keyword>
<evidence type="ECO:0000256" key="7">
    <source>
        <dbReference type="ARBA" id="ARBA00022989"/>
    </source>
</evidence>
<dbReference type="PANTHER" id="PTHR48041:SF91">
    <property type="entry name" value="ABC TRANSPORTER G FAMILY MEMBER 28"/>
    <property type="match status" value="1"/>
</dbReference>
<dbReference type="AlphaFoldDB" id="A0AAV1J5X6"/>
<evidence type="ECO:0000256" key="4">
    <source>
        <dbReference type="ARBA" id="ARBA00022692"/>
    </source>
</evidence>
<comment type="similarity">
    <text evidence="2">Belongs to the ABC transporter superfamily. ABCG family. Eye pigment precursor importer (TC 3.A.1.204) subfamily.</text>
</comment>
<name>A0AAV1J5X6_9NEOP</name>
<dbReference type="SUPFAM" id="SSF52540">
    <property type="entry name" value="P-loop containing nucleoside triphosphate hydrolases"/>
    <property type="match status" value="1"/>
</dbReference>
<keyword evidence="5" id="KW-0547">Nucleotide-binding</keyword>
<dbReference type="Gene3D" id="3.40.50.300">
    <property type="entry name" value="P-loop containing nucleotide triphosphate hydrolases"/>
    <property type="match status" value="1"/>
</dbReference>
<evidence type="ECO:0000259" key="10">
    <source>
        <dbReference type="PROSITE" id="PS50893"/>
    </source>
</evidence>
<evidence type="ECO:0000256" key="1">
    <source>
        <dbReference type="ARBA" id="ARBA00004141"/>
    </source>
</evidence>
<keyword evidence="4 9" id="KW-0812">Transmembrane</keyword>
<evidence type="ECO:0000256" key="6">
    <source>
        <dbReference type="ARBA" id="ARBA00022840"/>
    </source>
</evidence>
<reference evidence="11 12" key="1">
    <citation type="submission" date="2023-11" db="EMBL/GenBank/DDBJ databases">
        <authorList>
            <person name="Okamura Y."/>
        </authorList>
    </citation>
    <scope>NUCLEOTIDE SEQUENCE [LARGE SCALE GENOMIC DNA]</scope>
</reference>
<comment type="subcellular location">
    <subcellularLocation>
        <location evidence="1">Membrane</location>
        <topology evidence="1">Multi-pass membrane protein</topology>
    </subcellularLocation>
</comment>
<evidence type="ECO:0000313" key="11">
    <source>
        <dbReference type="EMBL" id="CAK1544450.1"/>
    </source>
</evidence>
<dbReference type="Pfam" id="PF01061">
    <property type="entry name" value="ABC2_membrane"/>
    <property type="match status" value="1"/>
</dbReference>
<feature type="domain" description="ABC transporter" evidence="10">
    <location>
        <begin position="17"/>
        <end position="261"/>
    </location>
</feature>
<evidence type="ECO:0000256" key="3">
    <source>
        <dbReference type="ARBA" id="ARBA00022448"/>
    </source>
</evidence>
<dbReference type="SMART" id="SM00382">
    <property type="entry name" value="AAA"/>
    <property type="match status" value="1"/>
</dbReference>
<feature type="transmembrane region" description="Helical" evidence="9">
    <location>
        <begin position="564"/>
        <end position="582"/>
    </location>
</feature>
<dbReference type="GO" id="GO:0016020">
    <property type="term" value="C:membrane"/>
    <property type="evidence" value="ECO:0007669"/>
    <property type="project" value="UniProtKB-SubCell"/>
</dbReference>
<comment type="caution">
    <text evidence="11">The sequence shown here is derived from an EMBL/GenBank/DDBJ whole genome shotgun (WGS) entry which is preliminary data.</text>
</comment>
<feature type="transmembrane region" description="Helical" evidence="9">
    <location>
        <begin position="371"/>
        <end position="392"/>
    </location>
</feature>
<dbReference type="PROSITE" id="PS00211">
    <property type="entry name" value="ABC_TRANSPORTER_1"/>
    <property type="match status" value="1"/>
</dbReference>
<dbReference type="GO" id="GO:0016887">
    <property type="term" value="F:ATP hydrolysis activity"/>
    <property type="evidence" value="ECO:0007669"/>
    <property type="project" value="InterPro"/>
</dbReference>
<feature type="transmembrane region" description="Helical" evidence="9">
    <location>
        <begin position="484"/>
        <end position="506"/>
    </location>
</feature>
<dbReference type="GO" id="GO:0140359">
    <property type="term" value="F:ABC-type transporter activity"/>
    <property type="evidence" value="ECO:0007669"/>
    <property type="project" value="InterPro"/>
</dbReference>
<dbReference type="PROSITE" id="PS50893">
    <property type="entry name" value="ABC_TRANSPORTER_2"/>
    <property type="match status" value="1"/>
</dbReference>
<evidence type="ECO:0000256" key="2">
    <source>
        <dbReference type="ARBA" id="ARBA00005814"/>
    </source>
</evidence>
<organism evidence="11 12">
    <name type="scientific">Leptosia nina</name>
    <dbReference type="NCBI Taxonomy" id="320188"/>
    <lineage>
        <taxon>Eukaryota</taxon>
        <taxon>Metazoa</taxon>
        <taxon>Ecdysozoa</taxon>
        <taxon>Arthropoda</taxon>
        <taxon>Hexapoda</taxon>
        <taxon>Insecta</taxon>
        <taxon>Pterygota</taxon>
        <taxon>Neoptera</taxon>
        <taxon>Endopterygota</taxon>
        <taxon>Lepidoptera</taxon>
        <taxon>Glossata</taxon>
        <taxon>Ditrysia</taxon>
        <taxon>Papilionoidea</taxon>
        <taxon>Pieridae</taxon>
        <taxon>Pierinae</taxon>
        <taxon>Leptosia</taxon>
    </lineage>
</organism>
<dbReference type="InterPro" id="IPR027417">
    <property type="entry name" value="P-loop_NTPase"/>
</dbReference>
<dbReference type="InterPro" id="IPR050352">
    <property type="entry name" value="ABCG_transporters"/>
</dbReference>
<protein>
    <recommendedName>
        <fullName evidence="10">ABC transporter domain-containing protein</fullName>
    </recommendedName>
</protein>
<keyword evidence="7 9" id="KW-1133">Transmembrane helix</keyword>
<feature type="transmembrane region" description="Helical" evidence="9">
    <location>
        <begin position="336"/>
        <end position="359"/>
    </location>
</feature>
<evidence type="ECO:0000256" key="5">
    <source>
        <dbReference type="ARBA" id="ARBA00022741"/>
    </source>
</evidence>
<sequence length="592" mass="66456">MELDKLNDEVTDEDVLIKIDNLTVSTAEEKSWFKRKSLKPKTIILDKVSACIKTGEFVAVIGPSGAGKTTFLVSLAGKNNLTSSGTITLNNTDVKNIPQGVVELVPQFDVFMEHMTVEEHLIFMTEMKLGSVKVSQNRRVLRSLIYDLKLKAIENNPIRTLSGGEKRLLSMATSLLSSPIVLICDEPTTGLDSYNATLVISVLKKLSLTGKIIISSVHQPSSDLFKEFNTVCLMSEGKLLFYGSQNDCKSMFEKIKFPCPATFNPAEFYIRAVSNGNRCIEMISENNCDPSVPCDLTGSRSLTLPLIRTCKRNWFKQIQLLLWRSSLSLKRDFRQYFLQLLFSMLISSTIIGTCYVGISGRTQRGVQDLRGFLWLMCSEISFALAYVALYSFEGDLTLFKRERGLYTTSAFYICRFLSFIPRCVVWPILYVLIVTLALELPNHILTAIEFAAALIITAIASTAYGLGMAALFTSTGLMGDVMPCADLPLFIMSGAFIRLSSLPMWLMPIKYLSHFYYSMDAVSNIYWRQIDVIDCPSNSTSMCYKDGIAVLKESGYSDNSIENYIGFTFITVFWNLFGYYGLKREENKGYAY</sequence>
<dbReference type="EMBL" id="CAVLEF010000005">
    <property type="protein sequence ID" value="CAK1544450.1"/>
    <property type="molecule type" value="Genomic_DNA"/>
</dbReference>
<keyword evidence="8 9" id="KW-0472">Membrane</keyword>
<keyword evidence="12" id="KW-1185">Reference proteome</keyword>
<dbReference type="PANTHER" id="PTHR48041">
    <property type="entry name" value="ABC TRANSPORTER G FAMILY MEMBER 28"/>
    <property type="match status" value="1"/>
</dbReference>